<dbReference type="Proteomes" id="UP000289152">
    <property type="component" value="Unassembled WGS sequence"/>
</dbReference>
<proteinExistence type="predicted"/>
<protein>
    <submittedName>
        <fullName evidence="2">Uncharacterized protein</fullName>
    </submittedName>
</protein>
<feature type="non-terminal residue" evidence="2">
    <location>
        <position position="1"/>
    </location>
</feature>
<feature type="compositionally biased region" description="Polar residues" evidence="1">
    <location>
        <begin position="189"/>
        <end position="205"/>
    </location>
</feature>
<feature type="compositionally biased region" description="Polar residues" evidence="1">
    <location>
        <begin position="94"/>
        <end position="104"/>
    </location>
</feature>
<evidence type="ECO:0000256" key="1">
    <source>
        <dbReference type="SAM" id="MobiDB-lite"/>
    </source>
</evidence>
<sequence length="308" mass="33975">AATSITNLYKSSLATSKHAYQAGYKASLNDVLGIVQSCIVAEHDATLCLSRLMDWAEARETAMAAFASEEGEEIIPPQERLATLTRQALAAHLNSTQLSSSPNNHVHRPDPPIHTSNPQRTPTPPIQPSHTTAGPTRSDLIPRIPPPRRAHISTPSMSGETTLIEPSPSPSYTPHGQIAPLPARIRMKGSNSPSRAGGSRPSTSPFDPVISHSHISGERYNVTSGERDRHTVNLTERDRHALMIAERDRERYTNTSPGGRSKDRGELYGSGMKREYDEMEVEEPKVKSRRRMGREDGDAKHGRKLRRH</sequence>
<name>A0A4Q1BFN9_TREME</name>
<dbReference type="VEuPathDB" id="FungiDB:TREMEDRAFT_71919"/>
<gene>
    <name evidence="2" type="ORF">M231_07392</name>
</gene>
<keyword evidence="3" id="KW-1185">Reference proteome</keyword>
<accession>A0A4Q1BFN9</accession>
<dbReference type="InParanoid" id="A0A4Q1BFN9"/>
<feature type="region of interest" description="Disordered" evidence="1">
    <location>
        <begin position="247"/>
        <end position="308"/>
    </location>
</feature>
<evidence type="ECO:0000313" key="2">
    <source>
        <dbReference type="EMBL" id="RXK35341.1"/>
    </source>
</evidence>
<feature type="region of interest" description="Disordered" evidence="1">
    <location>
        <begin position="94"/>
        <end position="228"/>
    </location>
</feature>
<dbReference type="PANTHER" id="PTHR38645">
    <property type="entry name" value="CHROMOSOME 9, WHOLE GENOME SHOTGUN SEQUENCE"/>
    <property type="match status" value="1"/>
</dbReference>
<dbReference type="EMBL" id="SDIL01000142">
    <property type="protein sequence ID" value="RXK35341.1"/>
    <property type="molecule type" value="Genomic_DNA"/>
</dbReference>
<organism evidence="2 3">
    <name type="scientific">Tremella mesenterica</name>
    <name type="common">Jelly fungus</name>
    <dbReference type="NCBI Taxonomy" id="5217"/>
    <lineage>
        <taxon>Eukaryota</taxon>
        <taxon>Fungi</taxon>
        <taxon>Dikarya</taxon>
        <taxon>Basidiomycota</taxon>
        <taxon>Agaricomycotina</taxon>
        <taxon>Tremellomycetes</taxon>
        <taxon>Tremellales</taxon>
        <taxon>Tremellaceae</taxon>
        <taxon>Tremella</taxon>
    </lineage>
</organism>
<dbReference type="OrthoDB" id="21418at2759"/>
<dbReference type="AlphaFoldDB" id="A0A4Q1BFN9"/>
<evidence type="ECO:0000313" key="3">
    <source>
        <dbReference type="Proteomes" id="UP000289152"/>
    </source>
</evidence>
<dbReference type="PANTHER" id="PTHR38645:SF1">
    <property type="entry name" value="YALI0F12243P"/>
    <property type="match status" value="1"/>
</dbReference>
<reference evidence="2 3" key="1">
    <citation type="submission" date="2016-06" db="EMBL/GenBank/DDBJ databases">
        <title>Evolution of pathogenesis and genome organization in the Tremellales.</title>
        <authorList>
            <person name="Cuomo C."/>
            <person name="Litvintseva A."/>
            <person name="Heitman J."/>
            <person name="Chen Y."/>
            <person name="Sun S."/>
            <person name="Springer D."/>
            <person name="Dromer F."/>
            <person name="Young S."/>
            <person name="Zeng Q."/>
            <person name="Chapman S."/>
            <person name="Gujja S."/>
            <person name="Saif S."/>
            <person name="Birren B."/>
        </authorList>
    </citation>
    <scope>NUCLEOTIDE SEQUENCE [LARGE SCALE GENOMIC DNA]</scope>
    <source>
        <strain evidence="2 3">ATCC 28783</strain>
    </source>
</reference>
<comment type="caution">
    <text evidence="2">The sequence shown here is derived from an EMBL/GenBank/DDBJ whole genome shotgun (WGS) entry which is preliminary data.</text>
</comment>
<feature type="compositionally biased region" description="Basic and acidic residues" evidence="1">
    <location>
        <begin position="260"/>
        <end position="286"/>
    </location>
</feature>